<evidence type="ECO:0000313" key="2">
    <source>
        <dbReference type="EMBL" id="GAB1313811.1"/>
    </source>
</evidence>
<dbReference type="GeneID" id="98174764"/>
<name>A0ABQ0G7V4_9PEZI</name>
<evidence type="ECO:0000313" key="3">
    <source>
        <dbReference type="Proteomes" id="UP001628179"/>
    </source>
</evidence>
<accession>A0ABQ0G7V4</accession>
<dbReference type="Proteomes" id="UP001628179">
    <property type="component" value="Unassembled WGS sequence"/>
</dbReference>
<dbReference type="RefSeq" id="XP_070915542.1">
    <property type="nucleotide sequence ID" value="XM_071059441.1"/>
</dbReference>
<sequence length="117" mass="12085">MVCATGRWASSCAGFATGHGMLPTPPGDSAGATVQTLPSKSQLPPGQGLEVGRYARSVLTASWISSECNVQPSSQEGAKAARLPGSVLQAYVLGEDVVGEWFRTSNPGQRVSVFSTS</sequence>
<dbReference type="EMBL" id="BAAFSV010000002">
    <property type="protein sequence ID" value="GAB1313811.1"/>
    <property type="molecule type" value="Genomic_DNA"/>
</dbReference>
<evidence type="ECO:0000256" key="1">
    <source>
        <dbReference type="SAM" id="MobiDB-lite"/>
    </source>
</evidence>
<gene>
    <name evidence="2" type="ORF">MFIFM68171_04021</name>
</gene>
<feature type="compositionally biased region" description="Polar residues" evidence="1">
    <location>
        <begin position="32"/>
        <end position="44"/>
    </location>
</feature>
<proteinExistence type="predicted"/>
<feature type="region of interest" description="Disordered" evidence="1">
    <location>
        <begin position="23"/>
        <end position="46"/>
    </location>
</feature>
<comment type="caution">
    <text evidence="2">The sequence shown here is derived from an EMBL/GenBank/DDBJ whole genome shotgun (WGS) entry which is preliminary data.</text>
</comment>
<keyword evidence="3" id="KW-1185">Reference proteome</keyword>
<organism evidence="2 3">
    <name type="scientific">Madurella fahalii</name>
    <dbReference type="NCBI Taxonomy" id="1157608"/>
    <lineage>
        <taxon>Eukaryota</taxon>
        <taxon>Fungi</taxon>
        <taxon>Dikarya</taxon>
        <taxon>Ascomycota</taxon>
        <taxon>Pezizomycotina</taxon>
        <taxon>Sordariomycetes</taxon>
        <taxon>Sordariomycetidae</taxon>
        <taxon>Sordariales</taxon>
        <taxon>Sordariales incertae sedis</taxon>
        <taxon>Madurella</taxon>
    </lineage>
</organism>
<reference evidence="2 3" key="1">
    <citation type="submission" date="2024-09" db="EMBL/GenBank/DDBJ databases">
        <title>Itraconazole resistance in Madurella fahalii resulting from another homologue of gene encoding cytochrome P450 14-alpha sterol demethylase (CYP51).</title>
        <authorList>
            <person name="Yoshioka I."/>
            <person name="Fahal A.H."/>
            <person name="Kaneko S."/>
            <person name="Yaguchi T."/>
        </authorList>
    </citation>
    <scope>NUCLEOTIDE SEQUENCE [LARGE SCALE GENOMIC DNA]</scope>
    <source>
        <strain evidence="2 3">IFM 68171</strain>
    </source>
</reference>
<protein>
    <submittedName>
        <fullName evidence="2">Uncharacterized protein</fullName>
    </submittedName>
</protein>